<dbReference type="InterPro" id="IPR001647">
    <property type="entry name" value="HTH_TetR"/>
</dbReference>
<dbReference type="STRING" id="1869.MB27_29635"/>
<dbReference type="EMBL" id="JRTT01000048">
    <property type="protein sequence ID" value="KHD74278.1"/>
    <property type="molecule type" value="Genomic_DNA"/>
</dbReference>
<dbReference type="SUPFAM" id="SSF46689">
    <property type="entry name" value="Homeodomain-like"/>
    <property type="match status" value="1"/>
</dbReference>
<evidence type="ECO:0000259" key="5">
    <source>
        <dbReference type="PROSITE" id="PS50977"/>
    </source>
</evidence>
<name>A0A0A6UGU6_ACTUT</name>
<dbReference type="InterPro" id="IPR009057">
    <property type="entry name" value="Homeodomain-like_sf"/>
</dbReference>
<sequence length="203" mass="21544">MNEPTAPARRPGGRTAEVRRRVLAATRDLLVERGFDALGIDAVAERCGVHRTTVYRRWHDVGGLLADVLAQAAGDDWTPPDTGSLAGDLVALNREVHSALTTGPPITGALIAASFRSARAAEALRAFWDDRYARCAVIVERAARRAEIPGRTDPRRLLVAATAPLYHELVLLRAPFTAGQAETAAHDTAAGARAGAFTVPGPA</sequence>
<evidence type="ECO:0000313" key="7">
    <source>
        <dbReference type="Proteomes" id="UP000054537"/>
    </source>
</evidence>
<evidence type="ECO:0000256" key="3">
    <source>
        <dbReference type="ARBA" id="ARBA00023163"/>
    </source>
</evidence>
<dbReference type="GO" id="GO:0003700">
    <property type="term" value="F:DNA-binding transcription factor activity"/>
    <property type="evidence" value="ECO:0007669"/>
    <property type="project" value="TreeGrafter"/>
</dbReference>
<dbReference type="InterPro" id="IPR011075">
    <property type="entry name" value="TetR_C"/>
</dbReference>
<organism evidence="6 7">
    <name type="scientific">Actinoplanes utahensis</name>
    <dbReference type="NCBI Taxonomy" id="1869"/>
    <lineage>
        <taxon>Bacteria</taxon>
        <taxon>Bacillati</taxon>
        <taxon>Actinomycetota</taxon>
        <taxon>Actinomycetes</taxon>
        <taxon>Micromonosporales</taxon>
        <taxon>Micromonosporaceae</taxon>
        <taxon>Actinoplanes</taxon>
    </lineage>
</organism>
<dbReference type="eggNOG" id="COG1309">
    <property type="taxonomic scope" value="Bacteria"/>
</dbReference>
<keyword evidence="2 4" id="KW-0238">DNA-binding</keyword>
<keyword evidence="1" id="KW-0805">Transcription regulation</keyword>
<dbReference type="RefSeq" id="WP_043529900.1">
    <property type="nucleotide sequence ID" value="NZ_BAABKU010000010.1"/>
</dbReference>
<evidence type="ECO:0000256" key="2">
    <source>
        <dbReference type="ARBA" id="ARBA00023125"/>
    </source>
</evidence>
<feature type="DNA-binding region" description="H-T-H motif" evidence="4">
    <location>
        <begin position="39"/>
        <end position="58"/>
    </location>
</feature>
<feature type="domain" description="HTH tetR-type" evidence="5">
    <location>
        <begin position="16"/>
        <end position="76"/>
    </location>
</feature>
<gene>
    <name evidence="6" type="ORF">MB27_29635</name>
</gene>
<dbReference type="InterPro" id="IPR050109">
    <property type="entry name" value="HTH-type_TetR-like_transc_reg"/>
</dbReference>
<keyword evidence="7" id="KW-1185">Reference proteome</keyword>
<evidence type="ECO:0000313" key="6">
    <source>
        <dbReference type="EMBL" id="KHD74278.1"/>
    </source>
</evidence>
<dbReference type="PANTHER" id="PTHR30055">
    <property type="entry name" value="HTH-TYPE TRANSCRIPTIONAL REGULATOR RUTR"/>
    <property type="match status" value="1"/>
</dbReference>
<dbReference type="GO" id="GO:0000976">
    <property type="term" value="F:transcription cis-regulatory region binding"/>
    <property type="evidence" value="ECO:0007669"/>
    <property type="project" value="TreeGrafter"/>
</dbReference>
<protein>
    <submittedName>
        <fullName evidence="6">TetR family transcriptional regulator</fullName>
    </submittedName>
</protein>
<dbReference type="PROSITE" id="PS50977">
    <property type="entry name" value="HTH_TETR_2"/>
    <property type="match status" value="1"/>
</dbReference>
<dbReference type="Gene3D" id="1.10.357.10">
    <property type="entry name" value="Tetracycline Repressor, domain 2"/>
    <property type="match status" value="1"/>
</dbReference>
<dbReference type="PRINTS" id="PR00455">
    <property type="entry name" value="HTHTETR"/>
</dbReference>
<proteinExistence type="predicted"/>
<dbReference type="SUPFAM" id="SSF48498">
    <property type="entry name" value="Tetracyclin repressor-like, C-terminal domain"/>
    <property type="match status" value="1"/>
</dbReference>
<dbReference type="Proteomes" id="UP000054537">
    <property type="component" value="Unassembled WGS sequence"/>
</dbReference>
<dbReference type="PANTHER" id="PTHR30055:SF148">
    <property type="entry name" value="TETR-FAMILY TRANSCRIPTIONAL REGULATOR"/>
    <property type="match status" value="1"/>
</dbReference>
<dbReference type="InterPro" id="IPR036271">
    <property type="entry name" value="Tet_transcr_reg_TetR-rel_C_sf"/>
</dbReference>
<dbReference type="OrthoDB" id="9796019at2"/>
<dbReference type="Gene3D" id="1.10.10.60">
    <property type="entry name" value="Homeodomain-like"/>
    <property type="match status" value="1"/>
</dbReference>
<dbReference type="Pfam" id="PF16859">
    <property type="entry name" value="TetR_C_11"/>
    <property type="match status" value="1"/>
</dbReference>
<evidence type="ECO:0000256" key="1">
    <source>
        <dbReference type="ARBA" id="ARBA00023015"/>
    </source>
</evidence>
<keyword evidence="3" id="KW-0804">Transcription</keyword>
<evidence type="ECO:0000256" key="4">
    <source>
        <dbReference type="PROSITE-ProRule" id="PRU00335"/>
    </source>
</evidence>
<dbReference type="Pfam" id="PF00440">
    <property type="entry name" value="TetR_N"/>
    <property type="match status" value="1"/>
</dbReference>
<reference evidence="6 7" key="1">
    <citation type="submission" date="2014-10" db="EMBL/GenBank/DDBJ databases">
        <title>Draft genome sequence of Actinoplanes utahensis NRRL 12052.</title>
        <authorList>
            <person name="Velasco-Bucheli B."/>
            <person name="del Cerro C."/>
            <person name="Hormigo D."/>
            <person name="Garcia J.L."/>
            <person name="Acebal C."/>
            <person name="Arroyo M."/>
            <person name="de la Mata I."/>
        </authorList>
    </citation>
    <scope>NUCLEOTIDE SEQUENCE [LARGE SCALE GENOMIC DNA]</scope>
    <source>
        <strain evidence="6 7">NRRL 12052</strain>
    </source>
</reference>
<accession>A0A0A6UGU6</accession>
<comment type="caution">
    <text evidence="6">The sequence shown here is derived from an EMBL/GenBank/DDBJ whole genome shotgun (WGS) entry which is preliminary data.</text>
</comment>
<dbReference type="AlphaFoldDB" id="A0A0A6UGU6"/>